<dbReference type="RefSeq" id="WP_253868842.1">
    <property type="nucleotide sequence ID" value="NZ_BAABHM010000035.1"/>
</dbReference>
<dbReference type="InterPro" id="IPR024072">
    <property type="entry name" value="DHFR-like_dom_sf"/>
</dbReference>
<dbReference type="Pfam" id="PF01872">
    <property type="entry name" value="RibD_C"/>
    <property type="match status" value="1"/>
</dbReference>
<proteinExistence type="predicted"/>
<dbReference type="PANTHER" id="PTHR38011">
    <property type="entry name" value="DIHYDROFOLATE REDUCTASE FAMILY PROTEIN (AFU_ORTHOLOGUE AFUA_8G06820)"/>
    <property type="match status" value="1"/>
</dbReference>
<keyword evidence="3" id="KW-1185">Reference proteome</keyword>
<protein>
    <submittedName>
        <fullName evidence="2">Dihydrofolate reductase family protein</fullName>
    </submittedName>
</protein>
<comment type="caution">
    <text evidence="2">The sequence shown here is derived from an EMBL/GenBank/DDBJ whole genome shotgun (WGS) entry which is preliminary data.</text>
</comment>
<reference evidence="3" key="1">
    <citation type="journal article" date="2019" name="Int. J. Syst. Evol. Microbiol.">
        <title>The Global Catalogue of Microorganisms (GCM) 10K type strain sequencing project: providing services to taxonomists for standard genome sequencing and annotation.</title>
        <authorList>
            <consortium name="The Broad Institute Genomics Platform"/>
            <consortium name="The Broad Institute Genome Sequencing Center for Infectious Disease"/>
            <person name="Wu L."/>
            <person name="Ma J."/>
        </authorList>
    </citation>
    <scope>NUCLEOTIDE SEQUENCE [LARGE SCALE GENOMIC DNA]</scope>
    <source>
        <strain evidence="3">JCM 17975</strain>
    </source>
</reference>
<evidence type="ECO:0000313" key="3">
    <source>
        <dbReference type="Proteomes" id="UP001500843"/>
    </source>
</evidence>
<dbReference type="SUPFAM" id="SSF53597">
    <property type="entry name" value="Dihydrofolate reductase-like"/>
    <property type="match status" value="1"/>
</dbReference>
<accession>A0ABP8Y7F7</accession>
<sequence>MAKLSSSMFISLDGVVEVGEGEWHFPYFDEPMGEAVTRTHAPPRMIFGRVTYDSFAGAWPEREQAGEDDAQMAKDLGDKRKYVLSRSPLEFTWRNSEQLTGDFVDAVTALKQEEGDIFLSGSPSVVRQLLRHGLLDELNLFVHPVLAGKGERLFPVDGPTTHLKLVSSEAFPRGVQLMVFEPTEGAPDEVAYEEVREHLAND</sequence>
<evidence type="ECO:0000313" key="2">
    <source>
        <dbReference type="EMBL" id="GAA4722102.1"/>
    </source>
</evidence>
<dbReference type="EMBL" id="BAABHM010000035">
    <property type="protein sequence ID" value="GAA4722102.1"/>
    <property type="molecule type" value="Genomic_DNA"/>
</dbReference>
<dbReference type="InterPro" id="IPR050765">
    <property type="entry name" value="Riboflavin_Biosynth_HTPR"/>
</dbReference>
<dbReference type="PANTHER" id="PTHR38011:SF2">
    <property type="entry name" value="BIFUNCTIONAL DEAMINASE-REDUCTASE DOMAIN PROTEIN"/>
    <property type="match status" value="1"/>
</dbReference>
<name>A0ABP8Y7F7_9MICO</name>
<feature type="domain" description="Bacterial bifunctional deaminase-reductase C-terminal" evidence="1">
    <location>
        <begin position="3"/>
        <end position="177"/>
    </location>
</feature>
<organism evidence="2 3">
    <name type="scientific">Promicromonospora umidemergens</name>
    <dbReference type="NCBI Taxonomy" id="629679"/>
    <lineage>
        <taxon>Bacteria</taxon>
        <taxon>Bacillati</taxon>
        <taxon>Actinomycetota</taxon>
        <taxon>Actinomycetes</taxon>
        <taxon>Micrococcales</taxon>
        <taxon>Promicromonosporaceae</taxon>
        <taxon>Promicromonospora</taxon>
    </lineage>
</organism>
<dbReference type="Gene3D" id="3.40.430.10">
    <property type="entry name" value="Dihydrofolate Reductase, subunit A"/>
    <property type="match status" value="1"/>
</dbReference>
<evidence type="ECO:0000259" key="1">
    <source>
        <dbReference type="Pfam" id="PF01872"/>
    </source>
</evidence>
<gene>
    <name evidence="2" type="ORF">GCM10023198_53190</name>
</gene>
<dbReference type="Proteomes" id="UP001500843">
    <property type="component" value="Unassembled WGS sequence"/>
</dbReference>
<dbReference type="InterPro" id="IPR002734">
    <property type="entry name" value="RibDG_C"/>
</dbReference>